<evidence type="ECO:0000256" key="1">
    <source>
        <dbReference type="ARBA" id="ARBA00005879"/>
    </source>
</evidence>
<dbReference type="Pfam" id="PF02602">
    <property type="entry name" value="HEM4"/>
    <property type="match status" value="1"/>
</dbReference>
<gene>
    <name evidence="12" type="primary">cobA</name>
    <name evidence="12" type="ORF">E5161_13705</name>
</gene>
<dbReference type="FunFam" id="3.30.950.10:FF:000001">
    <property type="entry name" value="Siroheme synthase"/>
    <property type="match status" value="1"/>
</dbReference>
<evidence type="ECO:0000256" key="6">
    <source>
        <dbReference type="ARBA" id="ARBA00022691"/>
    </source>
</evidence>
<evidence type="ECO:0000313" key="13">
    <source>
        <dbReference type="Proteomes" id="UP000309673"/>
    </source>
</evidence>
<evidence type="ECO:0000256" key="5">
    <source>
        <dbReference type="ARBA" id="ARBA00022679"/>
    </source>
</evidence>
<dbReference type="GO" id="GO:0004851">
    <property type="term" value="F:uroporphyrin-III C-methyltransferase activity"/>
    <property type="evidence" value="ECO:0007669"/>
    <property type="project" value="UniProtKB-EC"/>
</dbReference>
<dbReference type="InterPro" id="IPR014776">
    <property type="entry name" value="4pyrrole_Mease_sub2"/>
</dbReference>
<accession>A0A4U0F9L6</accession>
<organism evidence="12 13">
    <name type="scientific">Cohnella pontilimi</name>
    <dbReference type="NCBI Taxonomy" id="2564100"/>
    <lineage>
        <taxon>Bacteria</taxon>
        <taxon>Bacillati</taxon>
        <taxon>Bacillota</taxon>
        <taxon>Bacilli</taxon>
        <taxon>Bacillales</taxon>
        <taxon>Paenibacillaceae</taxon>
        <taxon>Cohnella</taxon>
    </lineage>
</organism>
<dbReference type="CDD" id="cd11642">
    <property type="entry name" value="SUMT"/>
    <property type="match status" value="1"/>
</dbReference>
<name>A0A4U0F9L6_9BACL</name>
<dbReference type="GO" id="GO:0019354">
    <property type="term" value="P:siroheme biosynthetic process"/>
    <property type="evidence" value="ECO:0007669"/>
    <property type="project" value="InterPro"/>
</dbReference>
<dbReference type="InterPro" id="IPR050161">
    <property type="entry name" value="Siro_Cobalamin_biosynth"/>
</dbReference>
<dbReference type="InterPro" id="IPR035996">
    <property type="entry name" value="4pyrrol_Methylase_sf"/>
</dbReference>
<comment type="caution">
    <text evidence="12">The sequence shown here is derived from an EMBL/GenBank/DDBJ whole genome shotgun (WGS) entry which is preliminary data.</text>
</comment>
<proteinExistence type="inferred from homology"/>
<feature type="domain" description="Tetrapyrrole methylase" evidence="10">
    <location>
        <begin position="5"/>
        <end position="217"/>
    </location>
</feature>
<protein>
    <recommendedName>
        <fullName evidence="3">Uroporphyrinogen-III C-methyltransferase</fullName>
        <ecNumber evidence="2">2.1.1.107</ecNumber>
    </recommendedName>
    <alternativeName>
        <fullName evidence="8">Uroporphyrinogen III methylase</fullName>
    </alternativeName>
</protein>
<dbReference type="Gene3D" id="3.30.950.10">
    <property type="entry name" value="Methyltransferase, Cobalt-precorrin-4 Transmethylase, Domain 2"/>
    <property type="match status" value="1"/>
</dbReference>
<dbReference type="PANTHER" id="PTHR45790">
    <property type="entry name" value="SIROHEME SYNTHASE-RELATED"/>
    <property type="match status" value="1"/>
</dbReference>
<dbReference type="Pfam" id="PF00590">
    <property type="entry name" value="TP_methylase"/>
    <property type="match status" value="1"/>
</dbReference>
<dbReference type="EC" id="2.1.1.107" evidence="2"/>
<dbReference type="FunFam" id="3.40.1010.10:FF:000001">
    <property type="entry name" value="Siroheme synthase"/>
    <property type="match status" value="1"/>
</dbReference>
<evidence type="ECO:0000256" key="4">
    <source>
        <dbReference type="ARBA" id="ARBA00022603"/>
    </source>
</evidence>
<sequence length="527" mass="57730">MTKGRVYLVGAGPGDPKLITVKGLEALQKSDCVVYDRLAGPQLLNRARPDAELIYVGKLTDRHTMKQEDINRLLVDLALQGKTVTRLKGGDPTVFGRVGEEAELLGQHGIPYEIIPGITSAIAVPAYAGIPVTHRDLASSFSVITGHESPDKLDRSIQWDKVTHATGTLVFLMGVAKIGYIAEQLIKHGRSPETPVALIRWGTRAEQRTLTGTLADIEERVKEANFQPPAVIVVGEVVRQRETLAWIEDKPLFGLRVLVTRSRSQASELADKIYELGGEPYEFPVIETRLPDSAEAVERVRHALADAESYDWVLLTSVNGVDYFFRWLDHFGVDIRRFHKARFAAVGPKTGEALAARGVRSELLPEKYRAEGLLESLSGPIKAGQKALLPRGDLARVILPRELERLGVEPVVIDTYVTVPAEKKDPFLLEMLQNGEIHVVTFTSSSTVVNFVDALKHSGVEDPARLLSGVEIACIGPITARTAEEQGLTVTALAEPSTIDGLVTALSNKRLHQERRTDGHGLPSYKA</sequence>
<evidence type="ECO:0000313" key="12">
    <source>
        <dbReference type="EMBL" id="TJY41456.1"/>
    </source>
</evidence>
<comment type="similarity">
    <text evidence="1 9">Belongs to the precorrin methyltransferase family.</text>
</comment>
<dbReference type="PROSITE" id="PS00839">
    <property type="entry name" value="SUMT_1"/>
    <property type="match status" value="1"/>
</dbReference>
<dbReference type="InterPro" id="IPR006366">
    <property type="entry name" value="CobA/CysG_C"/>
</dbReference>
<dbReference type="Gene3D" id="3.40.50.10090">
    <property type="match status" value="2"/>
</dbReference>
<keyword evidence="13" id="KW-1185">Reference proteome</keyword>
<dbReference type="AlphaFoldDB" id="A0A4U0F9L6"/>
<dbReference type="InterPro" id="IPR003754">
    <property type="entry name" value="4pyrrol_synth_uPrphyn_synth"/>
</dbReference>
<evidence type="ECO:0000256" key="8">
    <source>
        <dbReference type="ARBA" id="ARBA00079776"/>
    </source>
</evidence>
<dbReference type="NCBIfam" id="NF004790">
    <property type="entry name" value="PRK06136.1"/>
    <property type="match status" value="1"/>
</dbReference>
<dbReference type="SUPFAM" id="SSF69618">
    <property type="entry name" value="HemD-like"/>
    <property type="match status" value="1"/>
</dbReference>
<keyword evidence="7" id="KW-0627">Porphyrin biosynthesis</keyword>
<dbReference type="RefSeq" id="WP_136778375.1">
    <property type="nucleotide sequence ID" value="NZ_SUPK01000006.1"/>
</dbReference>
<keyword evidence="6" id="KW-0949">S-adenosyl-L-methionine</keyword>
<dbReference type="InterPro" id="IPR003043">
    <property type="entry name" value="Uropor_MeTrfase_CS"/>
</dbReference>
<evidence type="ECO:0000256" key="3">
    <source>
        <dbReference type="ARBA" id="ARBA00018323"/>
    </source>
</evidence>
<dbReference type="InterPro" id="IPR014777">
    <property type="entry name" value="4pyrrole_Mease_sub1"/>
</dbReference>
<feature type="domain" description="Tetrapyrrole biosynthesis uroporphyrinogen III synthase" evidence="11">
    <location>
        <begin position="267"/>
        <end position="503"/>
    </location>
</feature>
<evidence type="ECO:0000256" key="2">
    <source>
        <dbReference type="ARBA" id="ARBA00012162"/>
    </source>
</evidence>
<evidence type="ECO:0000256" key="7">
    <source>
        <dbReference type="ARBA" id="ARBA00023244"/>
    </source>
</evidence>
<evidence type="ECO:0000259" key="10">
    <source>
        <dbReference type="Pfam" id="PF00590"/>
    </source>
</evidence>
<dbReference type="InterPro" id="IPR036108">
    <property type="entry name" value="4pyrrol_syn_uPrphyn_synt_sf"/>
</dbReference>
<dbReference type="CDD" id="cd06578">
    <property type="entry name" value="HemD"/>
    <property type="match status" value="1"/>
</dbReference>
<dbReference type="PANTHER" id="PTHR45790:SF3">
    <property type="entry name" value="S-ADENOSYL-L-METHIONINE-DEPENDENT UROPORPHYRINOGEN III METHYLTRANSFERASE, CHLOROPLASTIC"/>
    <property type="match status" value="1"/>
</dbReference>
<dbReference type="Proteomes" id="UP000309673">
    <property type="component" value="Unassembled WGS sequence"/>
</dbReference>
<keyword evidence="4 9" id="KW-0489">Methyltransferase</keyword>
<dbReference type="NCBIfam" id="TIGR01469">
    <property type="entry name" value="cobA_cysG_Cterm"/>
    <property type="match status" value="1"/>
</dbReference>
<reference evidence="12 13" key="1">
    <citation type="submission" date="2019-04" db="EMBL/GenBank/DDBJ databases">
        <title>Cohnella sp. nov., isolated from soil.</title>
        <authorList>
            <person name="Kim W."/>
        </authorList>
    </citation>
    <scope>NUCLEOTIDE SEQUENCE [LARGE SCALE GENOMIC DNA]</scope>
    <source>
        <strain evidence="12 13">CAU 1483</strain>
    </source>
</reference>
<dbReference type="SUPFAM" id="SSF53790">
    <property type="entry name" value="Tetrapyrrole methylase"/>
    <property type="match status" value="1"/>
</dbReference>
<dbReference type="OrthoDB" id="9815856at2"/>
<dbReference type="GO" id="GO:0004852">
    <property type="term" value="F:uroporphyrinogen-III synthase activity"/>
    <property type="evidence" value="ECO:0007669"/>
    <property type="project" value="InterPro"/>
</dbReference>
<dbReference type="Gene3D" id="3.40.1010.10">
    <property type="entry name" value="Cobalt-precorrin-4 Transmethylase, Domain 1"/>
    <property type="match status" value="1"/>
</dbReference>
<dbReference type="EMBL" id="SUPK01000006">
    <property type="protein sequence ID" value="TJY41456.1"/>
    <property type="molecule type" value="Genomic_DNA"/>
</dbReference>
<dbReference type="PROSITE" id="PS00840">
    <property type="entry name" value="SUMT_2"/>
    <property type="match status" value="1"/>
</dbReference>
<evidence type="ECO:0000256" key="9">
    <source>
        <dbReference type="RuleBase" id="RU003960"/>
    </source>
</evidence>
<dbReference type="InterPro" id="IPR000878">
    <property type="entry name" value="4pyrrol_Mease"/>
</dbReference>
<evidence type="ECO:0000259" key="11">
    <source>
        <dbReference type="Pfam" id="PF02602"/>
    </source>
</evidence>
<dbReference type="GO" id="GO:0032259">
    <property type="term" value="P:methylation"/>
    <property type="evidence" value="ECO:0007669"/>
    <property type="project" value="UniProtKB-KW"/>
</dbReference>
<keyword evidence="5 9" id="KW-0808">Transferase</keyword>